<dbReference type="Gene3D" id="3.40.190.10">
    <property type="entry name" value="Periplasmic binding protein-like II"/>
    <property type="match status" value="2"/>
</dbReference>
<sequence>MKFWKSMIVFMMLLAIVSGCSQTESNANEDTEVAAGEPPEDFTFGAATVGGLWHSLAASMSEEIREIYPESTATVVEGGSIANLIGIQNDIFALGFSNGESIPMAANAIGDFEEPITNMKTIATFYPNVLHIVVPSSSNIHTVEDLAGQRVSPGIRGYSGEVMFKDILTAYDMSYDDLAQIEYIGTSDAADLMRDGHLDAWVGGLGIPASFVQELDITLGVRIIPLTEEDQVKLKEINEGYNPYTIEAGTYGDHDDILTFAPETVLVANENIITEEVGYELTKMIIENADLWRSVSSTLSDFDAEYSIEYSIGELHPGAKRYYEEIGVLND</sequence>
<dbReference type="PANTHER" id="PTHR42941">
    <property type="entry name" value="SLL1037 PROTEIN"/>
    <property type="match status" value="1"/>
</dbReference>
<dbReference type="InterPro" id="IPR011852">
    <property type="entry name" value="TRAP_TAXI"/>
</dbReference>
<dbReference type="NCBIfam" id="TIGR02122">
    <property type="entry name" value="TRAP_TAXI"/>
    <property type="match status" value="1"/>
</dbReference>
<gene>
    <name evidence="2" type="ORF">JOD17_000271</name>
</gene>
<dbReference type="RefSeq" id="WP_204695363.1">
    <property type="nucleotide sequence ID" value="NZ_JAFBEC010000001.1"/>
</dbReference>
<dbReference type="PANTHER" id="PTHR42941:SF1">
    <property type="entry name" value="SLL1037 PROTEIN"/>
    <property type="match status" value="1"/>
</dbReference>
<evidence type="ECO:0000313" key="3">
    <source>
        <dbReference type="Proteomes" id="UP000741863"/>
    </source>
</evidence>
<feature type="signal peptide" evidence="1">
    <location>
        <begin position="1"/>
        <end position="23"/>
    </location>
</feature>
<dbReference type="Pfam" id="PF16868">
    <property type="entry name" value="NMT1_3"/>
    <property type="match status" value="1"/>
</dbReference>
<dbReference type="SUPFAM" id="SSF53850">
    <property type="entry name" value="Periplasmic binding protein-like II"/>
    <property type="match status" value="1"/>
</dbReference>
<feature type="chain" id="PRO_5045166572" evidence="1">
    <location>
        <begin position="24"/>
        <end position="331"/>
    </location>
</feature>
<dbReference type="PROSITE" id="PS51257">
    <property type="entry name" value="PROKAR_LIPOPROTEIN"/>
    <property type="match status" value="1"/>
</dbReference>
<dbReference type="EMBL" id="JAFBEC010000001">
    <property type="protein sequence ID" value="MBM7631180.1"/>
    <property type="molecule type" value="Genomic_DNA"/>
</dbReference>
<keyword evidence="2" id="KW-0675">Receptor</keyword>
<evidence type="ECO:0000256" key="1">
    <source>
        <dbReference type="SAM" id="SignalP"/>
    </source>
</evidence>
<name>A0ABS2P7Z3_9BACL</name>
<keyword evidence="3" id="KW-1185">Reference proteome</keyword>
<dbReference type="CDD" id="cd13520">
    <property type="entry name" value="PBP2_TAXI_TRAP"/>
    <property type="match status" value="1"/>
</dbReference>
<dbReference type="Proteomes" id="UP000741863">
    <property type="component" value="Unassembled WGS sequence"/>
</dbReference>
<proteinExistence type="predicted"/>
<keyword evidence="1" id="KW-0732">Signal</keyword>
<accession>A0ABS2P7Z3</accession>
<protein>
    <submittedName>
        <fullName evidence="2">TRAP transporter TAXI family solute receptor</fullName>
    </submittedName>
</protein>
<organism evidence="2 3">
    <name type="scientific">Geomicrobium sediminis</name>
    <dbReference type="NCBI Taxonomy" id="1347788"/>
    <lineage>
        <taxon>Bacteria</taxon>
        <taxon>Bacillati</taxon>
        <taxon>Bacillota</taxon>
        <taxon>Bacilli</taxon>
        <taxon>Bacillales</taxon>
        <taxon>Geomicrobium</taxon>
    </lineage>
</organism>
<evidence type="ECO:0000313" key="2">
    <source>
        <dbReference type="EMBL" id="MBM7631180.1"/>
    </source>
</evidence>
<comment type="caution">
    <text evidence="2">The sequence shown here is derived from an EMBL/GenBank/DDBJ whole genome shotgun (WGS) entry which is preliminary data.</text>
</comment>
<reference evidence="2 3" key="1">
    <citation type="submission" date="2021-01" db="EMBL/GenBank/DDBJ databases">
        <title>Genomic Encyclopedia of Type Strains, Phase IV (KMG-IV): sequencing the most valuable type-strain genomes for metagenomic binning, comparative biology and taxonomic classification.</title>
        <authorList>
            <person name="Goeker M."/>
        </authorList>
    </citation>
    <scope>NUCLEOTIDE SEQUENCE [LARGE SCALE GENOMIC DNA]</scope>
    <source>
        <strain evidence="2 3">DSM 25540</strain>
    </source>
</reference>